<accession>A0A382YYF5</accession>
<dbReference type="AlphaFoldDB" id="A0A382YYF5"/>
<evidence type="ECO:0000313" key="1">
    <source>
        <dbReference type="EMBL" id="SVD87989.1"/>
    </source>
</evidence>
<gene>
    <name evidence="1" type="ORF">METZ01_LOCUS440843</name>
</gene>
<proteinExistence type="predicted"/>
<dbReference type="EMBL" id="UINC01179349">
    <property type="protein sequence ID" value="SVD87989.1"/>
    <property type="molecule type" value="Genomic_DNA"/>
</dbReference>
<reference evidence="1" key="1">
    <citation type="submission" date="2018-05" db="EMBL/GenBank/DDBJ databases">
        <authorList>
            <person name="Lanie J.A."/>
            <person name="Ng W.-L."/>
            <person name="Kazmierczak K.M."/>
            <person name="Andrzejewski T.M."/>
            <person name="Davidsen T.M."/>
            <person name="Wayne K.J."/>
            <person name="Tettelin H."/>
            <person name="Glass J.I."/>
            <person name="Rusch D."/>
            <person name="Podicherti R."/>
            <person name="Tsui H.-C.T."/>
            <person name="Winkler M.E."/>
        </authorList>
    </citation>
    <scope>NUCLEOTIDE SEQUENCE</scope>
</reference>
<protein>
    <submittedName>
        <fullName evidence="1">Uncharacterized protein</fullName>
    </submittedName>
</protein>
<sequence>MAKKCTNCGSKNTDDMSIKPSHHIYPHNYCYNCGNVFK</sequence>
<organism evidence="1">
    <name type="scientific">marine metagenome</name>
    <dbReference type="NCBI Taxonomy" id="408172"/>
    <lineage>
        <taxon>unclassified sequences</taxon>
        <taxon>metagenomes</taxon>
        <taxon>ecological metagenomes</taxon>
    </lineage>
</organism>
<name>A0A382YYF5_9ZZZZ</name>